<keyword evidence="2" id="KW-1185">Reference proteome</keyword>
<dbReference type="EMBL" id="BAABAT010000096">
    <property type="protein sequence ID" value="GAA4264111.1"/>
    <property type="molecule type" value="Genomic_DNA"/>
</dbReference>
<evidence type="ECO:0000313" key="2">
    <source>
        <dbReference type="Proteomes" id="UP001500620"/>
    </source>
</evidence>
<dbReference type="Proteomes" id="UP001500620">
    <property type="component" value="Unassembled WGS sequence"/>
</dbReference>
<comment type="caution">
    <text evidence="1">The sequence shown here is derived from an EMBL/GenBank/DDBJ whole genome shotgun (WGS) entry which is preliminary data.</text>
</comment>
<evidence type="ECO:0000313" key="1">
    <source>
        <dbReference type="EMBL" id="GAA4264111.1"/>
    </source>
</evidence>
<name>A0ABP8DVX8_9ACTN</name>
<organism evidence="1 2">
    <name type="scientific">Dactylosporangium darangshiense</name>
    <dbReference type="NCBI Taxonomy" id="579108"/>
    <lineage>
        <taxon>Bacteria</taxon>
        <taxon>Bacillati</taxon>
        <taxon>Actinomycetota</taxon>
        <taxon>Actinomycetes</taxon>
        <taxon>Micromonosporales</taxon>
        <taxon>Micromonosporaceae</taxon>
        <taxon>Dactylosporangium</taxon>
    </lineage>
</organism>
<sequence length="70" mass="7389">MDSTDCANRAVVPSDCDVGVRFVTGVGGNRDDAVVGAQRPAGVLGRLATLLRVRDGRRDPFGSDTTDMRP</sequence>
<reference evidence="2" key="1">
    <citation type="journal article" date="2019" name="Int. J. Syst. Evol. Microbiol.">
        <title>The Global Catalogue of Microorganisms (GCM) 10K type strain sequencing project: providing services to taxonomists for standard genome sequencing and annotation.</title>
        <authorList>
            <consortium name="The Broad Institute Genomics Platform"/>
            <consortium name="The Broad Institute Genome Sequencing Center for Infectious Disease"/>
            <person name="Wu L."/>
            <person name="Ma J."/>
        </authorList>
    </citation>
    <scope>NUCLEOTIDE SEQUENCE [LARGE SCALE GENOMIC DNA]</scope>
    <source>
        <strain evidence="2">JCM 17441</strain>
    </source>
</reference>
<proteinExistence type="predicted"/>
<protein>
    <submittedName>
        <fullName evidence="1">Uncharacterized protein</fullName>
    </submittedName>
</protein>
<accession>A0ABP8DVX8</accession>
<gene>
    <name evidence="1" type="ORF">GCM10022255_114740</name>
</gene>